<evidence type="ECO:0000256" key="3">
    <source>
        <dbReference type="ARBA" id="ARBA00008703"/>
    </source>
</evidence>
<dbReference type="SUPFAM" id="SSF52777">
    <property type="entry name" value="CoA-dependent acyltransferases"/>
    <property type="match status" value="2"/>
</dbReference>
<evidence type="ECO:0000256" key="8">
    <source>
        <dbReference type="ARBA" id="ARBA00023004"/>
    </source>
</evidence>
<dbReference type="EMBL" id="CBYB010000016">
    <property type="protein sequence ID" value="CDM60193.1"/>
    <property type="molecule type" value="Genomic_DNA"/>
</dbReference>
<dbReference type="InterPro" id="IPR001242">
    <property type="entry name" value="Condensation_dom"/>
</dbReference>
<dbReference type="SUPFAM" id="SSF102114">
    <property type="entry name" value="Radical SAM enzymes"/>
    <property type="match status" value="1"/>
</dbReference>
<evidence type="ECO:0000256" key="5">
    <source>
        <dbReference type="ARBA" id="ARBA00022691"/>
    </source>
</evidence>
<keyword evidence="4" id="KW-0004">4Fe-4S</keyword>
<organism evidence="11 12">
    <name type="scientific">Rhizobium favelukesii</name>
    <dbReference type="NCBI Taxonomy" id="348824"/>
    <lineage>
        <taxon>Bacteria</taxon>
        <taxon>Pseudomonadati</taxon>
        <taxon>Pseudomonadota</taxon>
        <taxon>Alphaproteobacteria</taxon>
        <taxon>Hyphomicrobiales</taxon>
        <taxon>Rhizobiaceae</taxon>
        <taxon>Rhizobium/Agrobacterium group</taxon>
        <taxon>Rhizobium</taxon>
    </lineage>
</organism>
<geneLocation type="plasmid" evidence="11">
    <name>pLPU83b</name>
</geneLocation>
<dbReference type="Gene3D" id="3.30.559.10">
    <property type="entry name" value="Chloramphenicol acetyltransferase-like domain"/>
    <property type="match status" value="1"/>
</dbReference>
<keyword evidence="9" id="KW-0411">Iron-sulfur</keyword>
<keyword evidence="6" id="KW-0479">Metal-binding</keyword>
<accession>W6RMP0</accession>
<evidence type="ECO:0000256" key="6">
    <source>
        <dbReference type="ARBA" id="ARBA00022723"/>
    </source>
</evidence>
<reference evidence="11" key="1">
    <citation type="submission" date="2013-11" db="EMBL/GenBank/DDBJ databases">
        <title>Draft genome sequence of the broad-host-range Rhizobium sp. LPU83 strain, a member of the low-genetic diversity Oregon-like Rhizobium sp. group.</title>
        <authorList>
            <person name="Wibberg D."/>
            <person name="Puehler A."/>
            <person name="Schlueter A."/>
        </authorList>
    </citation>
    <scope>NUCLEOTIDE SEQUENCE [LARGE SCALE GENOMIC DNA]</scope>
    <source>
        <strain evidence="11">LPU83</strain>
        <plasmid evidence="11">pLPU83b</plasmid>
    </source>
</reference>
<dbReference type="PANTHER" id="PTHR30538:SF0">
    <property type="entry name" value="L-LYSINE 2,3-AMINOMUTASE AQ_1632-RELATED"/>
    <property type="match status" value="1"/>
</dbReference>
<comment type="caution">
    <text evidence="11">The sequence shown here is derived from an EMBL/GenBank/DDBJ whole genome shotgun (WGS) entry which is preliminary data.</text>
</comment>
<evidence type="ECO:0000313" key="12">
    <source>
        <dbReference type="Proteomes" id="UP000019443"/>
    </source>
</evidence>
<keyword evidence="7" id="KW-0663">Pyridoxal phosphate</keyword>
<feature type="domain" description="Radical SAM core" evidence="10">
    <location>
        <begin position="622"/>
        <end position="838"/>
    </location>
</feature>
<comment type="similarity">
    <text evidence="3">Belongs to the radical SAM superfamily. KamA family.</text>
</comment>
<keyword evidence="5" id="KW-0949">S-adenosyl-L-methionine</keyword>
<dbReference type="Proteomes" id="UP000019443">
    <property type="component" value="Unassembled WGS sequence"/>
</dbReference>
<evidence type="ECO:0000256" key="9">
    <source>
        <dbReference type="ARBA" id="ARBA00023014"/>
    </source>
</evidence>
<dbReference type="InterPro" id="IPR007197">
    <property type="entry name" value="rSAM"/>
</dbReference>
<dbReference type="GO" id="GO:0051539">
    <property type="term" value="F:4 iron, 4 sulfur cluster binding"/>
    <property type="evidence" value="ECO:0007669"/>
    <property type="project" value="UniProtKB-KW"/>
</dbReference>
<dbReference type="InterPro" id="IPR013785">
    <property type="entry name" value="Aldolase_TIM"/>
</dbReference>
<evidence type="ECO:0000256" key="7">
    <source>
        <dbReference type="ARBA" id="ARBA00022898"/>
    </source>
</evidence>
<evidence type="ECO:0000256" key="1">
    <source>
        <dbReference type="ARBA" id="ARBA00001933"/>
    </source>
</evidence>
<dbReference type="CDD" id="cd01335">
    <property type="entry name" value="Radical_SAM"/>
    <property type="match status" value="1"/>
</dbReference>
<sequence>MKCTRTLQINPADAALLSAIPPIRGLPRPTRVPLSFTQERLWFHSRLTGGGDACHLQIRLRLRGQLDDAALQTALDGLVVRHEVLRTTIGVDGGKPFQRVGPADVGLPLKHDDVTLRVDGEAALAILISNEAQAPFDLEAGPLIRGRLVRLTVDDHVLLITMHNMVSDDHSLNILAHEFSELYRAARTGRPHQLAPLPVQYADYTLWQRGWLTEEVLERQSEYWGRVLAGAPTVLKVPTDRPRPTRQDYRGSFVEFAWHEPLTTQLMAHSRRLGTTLFGTLLAGWALWLARISGQQELIIGMPVPNRTRTEITGLIGPFINTPTLRIDLSGDPTLEELVEQVNTAVLWAQVYQDLPFDQVIERINPPRKQAHTAILHAIPALLSNKPGASVELPELKLEYIGVDELVAQHDLALELDEVGETICGRLVYAASLFDRSTVAQFARYFQQALSQMAVNFGQRVWSVPLVLDKEGSHLSAELKPREVAFPHDRCIDELLEAQPARNRDAVHCEDENLSYRELNTRISAAPQVSEVQASVDNCDATRGTATMNFIEGARGVTEGELQANSITRYHVTEFYREQITDTIYHEQLRHIVEPSFEEFESPGNLDTSGEHDNTVVPGFQHKYPQTGLLLVTDRCASYCRYCFRKRIVGKNSDEVATDFAQISKYIRGHPEITNVLLSGGDPFMLSTARLEKILDHLLPVPHLNSIRFGTKMVAYEPKRFEDPALLPLFQRINESGKAAVIVTHFDHIGEISLDAERIIRSLSAHGLQFLNQAVLLRRVNDDPEILAATFAKCHQMGIHPYYLFQGRPVKGASHFQVSLRRGLEIAHGINHRLSGIQKTFKYIMSHYTGKIEILDIGTDGRVYMRYHQNKTPEKIGKIFSRLYTEGACWLDDLPEG</sequence>
<evidence type="ECO:0000256" key="2">
    <source>
        <dbReference type="ARBA" id="ARBA00001966"/>
    </source>
</evidence>
<comment type="cofactor">
    <cofactor evidence="1">
        <name>pyridoxal 5'-phosphate</name>
        <dbReference type="ChEBI" id="CHEBI:597326"/>
    </cofactor>
</comment>
<name>W6RMP0_9HYPH</name>
<protein>
    <recommendedName>
        <fullName evidence="10">Radical SAM core domain-containing protein</fullName>
    </recommendedName>
</protein>
<keyword evidence="12" id="KW-1185">Reference proteome</keyword>
<evidence type="ECO:0000313" key="11">
    <source>
        <dbReference type="EMBL" id="CDM60193.1"/>
    </source>
</evidence>
<dbReference type="SFLD" id="SFLDS00029">
    <property type="entry name" value="Radical_SAM"/>
    <property type="match status" value="1"/>
</dbReference>
<gene>
    <name evidence="11" type="ORF">LPU83_pLPU83b_0199</name>
</gene>
<dbReference type="InterPro" id="IPR023213">
    <property type="entry name" value="CAT-like_dom_sf"/>
</dbReference>
<proteinExistence type="inferred from homology"/>
<dbReference type="Gene3D" id="3.30.559.30">
    <property type="entry name" value="Nonribosomal peptide synthetase, condensation domain"/>
    <property type="match status" value="1"/>
</dbReference>
<dbReference type="GO" id="GO:0046872">
    <property type="term" value="F:metal ion binding"/>
    <property type="evidence" value="ECO:0007669"/>
    <property type="project" value="UniProtKB-KW"/>
</dbReference>
<dbReference type="AlphaFoldDB" id="W6RMP0"/>
<keyword evidence="8" id="KW-0408">Iron</keyword>
<dbReference type="Pfam" id="PF00668">
    <property type="entry name" value="Condensation"/>
    <property type="match status" value="1"/>
</dbReference>
<comment type="cofactor">
    <cofactor evidence="2">
        <name>[4Fe-4S] cluster</name>
        <dbReference type="ChEBI" id="CHEBI:49883"/>
    </cofactor>
</comment>
<dbReference type="GO" id="GO:0003824">
    <property type="term" value="F:catalytic activity"/>
    <property type="evidence" value="ECO:0007669"/>
    <property type="project" value="InterPro"/>
</dbReference>
<evidence type="ECO:0000256" key="4">
    <source>
        <dbReference type="ARBA" id="ARBA00022485"/>
    </source>
</evidence>
<evidence type="ECO:0000259" key="10">
    <source>
        <dbReference type="PROSITE" id="PS51918"/>
    </source>
</evidence>
<dbReference type="InterPro" id="IPR058240">
    <property type="entry name" value="rSAM_sf"/>
</dbReference>
<dbReference type="RefSeq" id="WP_162392063.1">
    <property type="nucleotide sequence ID" value="NZ_ATTO01000128.1"/>
</dbReference>
<dbReference type="SFLD" id="SFLDG01070">
    <property type="entry name" value="PLP-dependent"/>
    <property type="match status" value="1"/>
</dbReference>
<dbReference type="InterPro" id="IPR003739">
    <property type="entry name" value="Lys_aminomutase/Glu_NH3_mut"/>
</dbReference>
<dbReference type="PANTHER" id="PTHR30538">
    <property type="entry name" value="LYSINE 2,3-AMINOMUTASE-RELATED"/>
    <property type="match status" value="1"/>
</dbReference>
<dbReference type="Gene3D" id="3.20.20.70">
    <property type="entry name" value="Aldolase class I"/>
    <property type="match status" value="1"/>
</dbReference>
<keyword evidence="11" id="KW-0614">Plasmid</keyword>
<dbReference type="CDD" id="cd19531">
    <property type="entry name" value="LCL_NRPS-like"/>
    <property type="match status" value="1"/>
</dbReference>
<dbReference type="PROSITE" id="PS51918">
    <property type="entry name" value="RADICAL_SAM"/>
    <property type="match status" value="1"/>
</dbReference>